<protein>
    <submittedName>
        <fullName evidence="3">Major royal jelly protein family protein</fullName>
    </submittedName>
</protein>
<dbReference type="GO" id="GO:0005576">
    <property type="term" value="C:extracellular region"/>
    <property type="evidence" value="ECO:0007669"/>
    <property type="project" value="UniProtKB-SubCell"/>
</dbReference>
<keyword evidence="4" id="KW-1185">Reference proteome</keyword>
<dbReference type="PANTHER" id="PTHR10009:SF18">
    <property type="entry name" value="PROTEIN YELLOW-LIKE PROTEIN"/>
    <property type="match status" value="1"/>
</dbReference>
<dbReference type="RefSeq" id="WP_015024595.1">
    <property type="nucleotide sequence ID" value="NC_018721.1"/>
</dbReference>
<dbReference type="SUPFAM" id="SSF63829">
    <property type="entry name" value="Calcium-dependent phosphotriesterase"/>
    <property type="match status" value="1"/>
</dbReference>
<accession>K4IF67</accession>
<dbReference type="InterPro" id="IPR017996">
    <property type="entry name" value="MRJP/yellow-related"/>
</dbReference>
<reference evidence="3" key="1">
    <citation type="submission" date="2006-03" db="EMBL/GenBank/DDBJ databases">
        <authorList>
            <person name="Bowman J."/>
            <person name="Ferriera S."/>
            <person name="Johnson J."/>
            <person name="Kravitz S."/>
            <person name="Halpern A."/>
            <person name="Remington K."/>
            <person name="Beeson K."/>
            <person name="Tran B."/>
            <person name="Rogers Y.-H."/>
            <person name="Friedman R."/>
            <person name="Venter J.C."/>
        </authorList>
    </citation>
    <scope>NUCLEOTIDE SEQUENCE [LARGE SCALE GENOMIC DNA]</scope>
    <source>
        <strain evidence="3">ATCC 700755</strain>
    </source>
</reference>
<dbReference type="STRING" id="313595.P700755_002230"/>
<dbReference type="Gene3D" id="2.120.10.30">
    <property type="entry name" value="TolB, C-terminal domain"/>
    <property type="match status" value="1"/>
</dbReference>
<dbReference type="eggNOG" id="COG3386">
    <property type="taxonomic scope" value="Bacteria"/>
</dbReference>
<dbReference type="EMBL" id="CP003879">
    <property type="protein sequence ID" value="AFU69019.1"/>
    <property type="molecule type" value="Genomic_DNA"/>
</dbReference>
<dbReference type="PROSITE" id="PS51257">
    <property type="entry name" value="PROKAR_LIPOPROTEIN"/>
    <property type="match status" value="1"/>
</dbReference>
<evidence type="ECO:0000256" key="2">
    <source>
        <dbReference type="ARBA" id="ARBA00022525"/>
    </source>
</evidence>
<dbReference type="Pfam" id="PF03022">
    <property type="entry name" value="MRJP"/>
    <property type="match status" value="1"/>
</dbReference>
<organism evidence="3 4">
    <name type="scientific">Psychroflexus torquis (strain ATCC 700755 / CIP 106069 / ACAM 623)</name>
    <dbReference type="NCBI Taxonomy" id="313595"/>
    <lineage>
        <taxon>Bacteria</taxon>
        <taxon>Pseudomonadati</taxon>
        <taxon>Bacteroidota</taxon>
        <taxon>Flavobacteriia</taxon>
        <taxon>Flavobacteriales</taxon>
        <taxon>Flavobacteriaceae</taxon>
        <taxon>Psychroflexus</taxon>
    </lineage>
</organism>
<dbReference type="PANTHER" id="PTHR10009">
    <property type="entry name" value="PROTEIN YELLOW-RELATED"/>
    <property type="match status" value="1"/>
</dbReference>
<evidence type="ECO:0000256" key="1">
    <source>
        <dbReference type="ARBA" id="ARBA00004613"/>
    </source>
</evidence>
<comment type="subcellular location">
    <subcellularLocation>
        <location evidence="1">Secreted</location>
    </subcellularLocation>
</comment>
<dbReference type="InterPro" id="IPR011042">
    <property type="entry name" value="6-blade_b-propeller_TolB-like"/>
</dbReference>
<gene>
    <name evidence="3" type="ordered locus">P700755_002230</name>
</gene>
<evidence type="ECO:0000313" key="4">
    <source>
        <dbReference type="Proteomes" id="UP000008514"/>
    </source>
</evidence>
<dbReference type="Proteomes" id="UP000008514">
    <property type="component" value="Chromosome"/>
</dbReference>
<dbReference type="OrthoDB" id="9797664at2"/>
<proteinExistence type="predicted"/>
<reference evidence="3" key="2">
    <citation type="submission" date="2012-09" db="EMBL/GenBank/DDBJ databases">
        <title>The complete sequence of Psychroflexus torquis an extreme psychrophile from sea-ice that is stimulated by light.</title>
        <authorList>
            <person name="Feng S."/>
            <person name="Powell S.M."/>
            <person name="Bowman J.P."/>
        </authorList>
    </citation>
    <scope>NUCLEOTIDE SEQUENCE [LARGE SCALE GENOMIC DNA]</scope>
    <source>
        <strain evidence="3">ATCC 700755</strain>
    </source>
</reference>
<sequence>MKIKTLSLSVIILLLSCKDVQERDNKMDEKANSNAITEVASFKGQQVTGVTTTDKGRLFVNFPRWRKGVKNSVVEIIPNSDPESYPNDLWNSWEIGEPITENKFIGVQSVLAFEDKLYALDTRSQLFQDVMDAPRIFVFDLATDTLSKTYILEEASYYKDSYINDLRVDKKNNRIYITDSGHPGLIIVDIDSGKTRRVLNEHSSTTAEQSYLTFGEKKWENTIHSDGIALSTESERLFYHALTGYSLYSISTDALKVEDDEPIEDQVTFETKTAAPDGMIFDREGNLYFADLEHHKIQYRTPEGNIHDLAEGEQIRWADTFSIYEGYLYFTNSRINEVGADISSMTFSLHKIKLPSSQEAH</sequence>
<evidence type="ECO:0000313" key="3">
    <source>
        <dbReference type="EMBL" id="AFU69019.1"/>
    </source>
</evidence>
<keyword evidence="2" id="KW-0964">Secreted</keyword>
<dbReference type="AlphaFoldDB" id="K4IF67"/>
<dbReference type="KEGG" id="ptq:P700755_002230"/>
<dbReference type="HOGENOM" id="CLU_031076_0_3_10"/>
<name>K4IF67_PSYTT</name>